<dbReference type="SUPFAM" id="SSF49764">
    <property type="entry name" value="HSP20-like chaperones"/>
    <property type="match status" value="1"/>
</dbReference>
<evidence type="ECO:0000256" key="2">
    <source>
        <dbReference type="RuleBase" id="RU003616"/>
    </source>
</evidence>
<protein>
    <submittedName>
        <fullName evidence="4">HSP20 family protein</fullName>
    </submittedName>
</protein>
<dbReference type="Pfam" id="PF00011">
    <property type="entry name" value="HSP20"/>
    <property type="match status" value="1"/>
</dbReference>
<name>A0A840TZ60_9BACT</name>
<evidence type="ECO:0000313" key="5">
    <source>
        <dbReference type="Proteomes" id="UP000557307"/>
    </source>
</evidence>
<sequence>MTLVKRNPKLSVSPFDNLVDRLISNDLFEWSSRNFSTTNTTLPAVNIREDDEQFAVEMAAPGLKKEDFKIELNHQVLSISSERKESREEEDQNANYTRREFSYQSFVRSFSLPEVVDTEKIDARYADGVLHVVLPKREEAKPKPARVIEIA</sequence>
<evidence type="ECO:0000256" key="1">
    <source>
        <dbReference type="PROSITE-ProRule" id="PRU00285"/>
    </source>
</evidence>
<accession>A0A840TZ60</accession>
<reference evidence="4 5" key="1">
    <citation type="submission" date="2020-08" db="EMBL/GenBank/DDBJ databases">
        <title>Genomic Encyclopedia of Type Strains, Phase IV (KMG-IV): sequencing the most valuable type-strain genomes for metagenomic binning, comparative biology and taxonomic classification.</title>
        <authorList>
            <person name="Goeker M."/>
        </authorList>
    </citation>
    <scope>NUCLEOTIDE SEQUENCE [LARGE SCALE GENOMIC DNA]</scope>
    <source>
        <strain evidence="4 5">DSM 105074</strain>
    </source>
</reference>
<dbReference type="EMBL" id="JACHGF010000005">
    <property type="protein sequence ID" value="MBB5285478.1"/>
    <property type="molecule type" value="Genomic_DNA"/>
</dbReference>
<dbReference type="InterPro" id="IPR008978">
    <property type="entry name" value="HSP20-like_chaperone"/>
</dbReference>
<comment type="caution">
    <text evidence="4">The sequence shown here is derived from an EMBL/GenBank/DDBJ whole genome shotgun (WGS) entry which is preliminary data.</text>
</comment>
<feature type="domain" description="SHSP" evidence="3">
    <location>
        <begin position="36"/>
        <end position="151"/>
    </location>
</feature>
<dbReference type="Proteomes" id="UP000557307">
    <property type="component" value="Unassembled WGS sequence"/>
</dbReference>
<gene>
    <name evidence="4" type="ORF">HNQ92_003635</name>
</gene>
<keyword evidence="5" id="KW-1185">Reference proteome</keyword>
<dbReference type="PROSITE" id="PS01031">
    <property type="entry name" value="SHSP"/>
    <property type="match status" value="1"/>
</dbReference>
<evidence type="ECO:0000259" key="3">
    <source>
        <dbReference type="PROSITE" id="PS01031"/>
    </source>
</evidence>
<organism evidence="4 5">
    <name type="scientific">Rhabdobacter roseus</name>
    <dbReference type="NCBI Taxonomy" id="1655419"/>
    <lineage>
        <taxon>Bacteria</taxon>
        <taxon>Pseudomonadati</taxon>
        <taxon>Bacteroidota</taxon>
        <taxon>Cytophagia</taxon>
        <taxon>Cytophagales</taxon>
        <taxon>Cytophagaceae</taxon>
        <taxon>Rhabdobacter</taxon>
    </lineage>
</organism>
<proteinExistence type="inferred from homology"/>
<dbReference type="InterPro" id="IPR031107">
    <property type="entry name" value="Small_HSP"/>
</dbReference>
<dbReference type="RefSeq" id="WP_184175652.1">
    <property type="nucleotide sequence ID" value="NZ_JACHGF010000005.1"/>
</dbReference>
<dbReference type="Gene3D" id="2.60.40.790">
    <property type="match status" value="1"/>
</dbReference>
<comment type="similarity">
    <text evidence="1 2">Belongs to the small heat shock protein (HSP20) family.</text>
</comment>
<evidence type="ECO:0000313" key="4">
    <source>
        <dbReference type="EMBL" id="MBB5285478.1"/>
    </source>
</evidence>
<dbReference type="AlphaFoldDB" id="A0A840TZ60"/>
<dbReference type="PANTHER" id="PTHR11527">
    <property type="entry name" value="HEAT-SHOCK PROTEIN 20 FAMILY MEMBER"/>
    <property type="match status" value="1"/>
</dbReference>
<dbReference type="InterPro" id="IPR002068">
    <property type="entry name" value="A-crystallin/Hsp20_dom"/>
</dbReference>